<dbReference type="eggNOG" id="ENOG502S0E9">
    <property type="taxonomic scope" value="Eukaryota"/>
</dbReference>
<dbReference type="EMBL" id="ANIZ01003554">
    <property type="protein sequence ID" value="ETI32865.1"/>
    <property type="molecule type" value="Genomic_DNA"/>
</dbReference>
<evidence type="ECO:0000313" key="2">
    <source>
        <dbReference type="Proteomes" id="UP000018721"/>
    </source>
</evidence>
<dbReference type="HOGENOM" id="CLU_028851_3_0_1"/>
<name>V9E198_PHYNI</name>
<sequence>MIIIATDRRLEPAGVTCDFELALINAVVDQFPKVHIVGCLFHWKQALRRHMLDQGLTRDQVKDAMTPGKLDILTIIPADEINDKGIRYVRSLINEEGSKGKWDQFWRYFRKTWMGRFDSSLWNVNSMMVGGNDITNRTNNPLEKYNRDFGEKFGRGAHPSLLAFMEIAKVEALGYVNRIHDIKLGIQTAPRHAEAFVTQVPDDYTNFM</sequence>
<comment type="caution">
    <text evidence="1">The sequence shown here is derived from an EMBL/GenBank/DDBJ whole genome shotgun (WGS) entry which is preliminary data.</text>
</comment>
<proteinExistence type="predicted"/>
<evidence type="ECO:0000313" key="1">
    <source>
        <dbReference type="EMBL" id="ETI32865.1"/>
    </source>
</evidence>
<dbReference type="OrthoDB" id="93990at2759"/>
<dbReference type="Proteomes" id="UP000018721">
    <property type="component" value="Unassembled WGS sequence"/>
</dbReference>
<organism evidence="1 2">
    <name type="scientific">Phytophthora nicotianae P1569</name>
    <dbReference type="NCBI Taxonomy" id="1317065"/>
    <lineage>
        <taxon>Eukaryota</taxon>
        <taxon>Sar</taxon>
        <taxon>Stramenopiles</taxon>
        <taxon>Oomycota</taxon>
        <taxon>Peronosporomycetes</taxon>
        <taxon>Peronosporales</taxon>
        <taxon>Peronosporaceae</taxon>
        <taxon>Phytophthora</taxon>
    </lineage>
</organism>
<dbReference type="AlphaFoldDB" id="V9E198"/>
<keyword evidence="2" id="KW-1185">Reference proteome</keyword>
<protein>
    <recommendedName>
        <fullName evidence="3">MULE transposase domain-containing protein</fullName>
    </recommendedName>
</protein>
<accession>V9E198</accession>
<reference evidence="1 2" key="1">
    <citation type="submission" date="2013-11" db="EMBL/GenBank/DDBJ databases">
        <title>The Genome Sequence of Phytophthora parasitica P1569.</title>
        <authorList>
            <consortium name="The Broad Institute Genomics Platform"/>
            <person name="Russ C."/>
            <person name="Tyler B."/>
            <person name="Panabieres F."/>
            <person name="Shan W."/>
            <person name="Tripathy S."/>
            <person name="Grunwald N."/>
            <person name="Machado M."/>
            <person name="Johnson C.S."/>
            <person name="Arredondo F."/>
            <person name="Hong C."/>
            <person name="Coffey M."/>
            <person name="Young S.K."/>
            <person name="Zeng Q."/>
            <person name="Gargeya S."/>
            <person name="Fitzgerald M."/>
            <person name="Abouelleil A."/>
            <person name="Alvarado L."/>
            <person name="Chapman S.B."/>
            <person name="Gainer-Dewar J."/>
            <person name="Goldberg J."/>
            <person name="Griggs A."/>
            <person name="Gujja S."/>
            <person name="Hansen M."/>
            <person name="Howarth C."/>
            <person name="Imamovic A."/>
            <person name="Ireland A."/>
            <person name="Larimer J."/>
            <person name="McCowan C."/>
            <person name="Murphy C."/>
            <person name="Pearson M."/>
            <person name="Poon T.W."/>
            <person name="Priest M."/>
            <person name="Roberts A."/>
            <person name="Saif S."/>
            <person name="Shea T."/>
            <person name="Sykes S."/>
            <person name="Wortman J."/>
            <person name="Nusbaum C."/>
            <person name="Birren B."/>
        </authorList>
    </citation>
    <scope>NUCLEOTIDE SEQUENCE [LARGE SCALE GENOMIC DNA]</scope>
    <source>
        <strain evidence="1 2">P1569</strain>
    </source>
</reference>
<gene>
    <name evidence="1" type="ORF">F443_20415</name>
</gene>
<evidence type="ECO:0008006" key="3">
    <source>
        <dbReference type="Google" id="ProtNLM"/>
    </source>
</evidence>